<dbReference type="Proteomes" id="UP000887013">
    <property type="component" value="Unassembled WGS sequence"/>
</dbReference>
<evidence type="ECO:0000313" key="2">
    <source>
        <dbReference type="EMBL" id="GFT12467.1"/>
    </source>
</evidence>
<dbReference type="InterPro" id="IPR000477">
    <property type="entry name" value="RT_dom"/>
</dbReference>
<dbReference type="PANTHER" id="PTHR33481:SF1">
    <property type="entry name" value="ENDONUCLEASE_EXONUCLEASE_PHOSPHATASE DOMAIN-CONTAINING PROTEIN-RELATED"/>
    <property type="match status" value="1"/>
</dbReference>
<proteinExistence type="predicted"/>
<protein>
    <submittedName>
        <fullName evidence="2">Reverse transcriptase domain-containing protein</fullName>
    </submittedName>
</protein>
<dbReference type="PANTHER" id="PTHR33481">
    <property type="entry name" value="REVERSE TRANSCRIPTASE"/>
    <property type="match status" value="1"/>
</dbReference>
<comment type="caution">
    <text evidence="2">The sequence shown here is derived from an EMBL/GenBank/DDBJ whole genome shotgun (WGS) entry which is preliminary data.</text>
</comment>
<accession>A0A8X6NFI2</accession>
<reference evidence="2" key="1">
    <citation type="submission" date="2020-08" db="EMBL/GenBank/DDBJ databases">
        <title>Multicomponent nature underlies the extraordinary mechanical properties of spider dragline silk.</title>
        <authorList>
            <person name="Kono N."/>
            <person name="Nakamura H."/>
            <person name="Mori M."/>
            <person name="Yoshida Y."/>
            <person name="Ohtoshi R."/>
            <person name="Malay A.D."/>
            <person name="Moran D.A.P."/>
            <person name="Tomita M."/>
            <person name="Numata K."/>
            <person name="Arakawa K."/>
        </authorList>
    </citation>
    <scope>NUCLEOTIDE SEQUENCE</scope>
</reference>
<name>A0A8X6NFI2_NEPPI</name>
<gene>
    <name evidence="2" type="primary">AVEN_170341_1</name>
    <name evidence="2" type="ORF">NPIL_203941</name>
</gene>
<dbReference type="InterPro" id="IPR043502">
    <property type="entry name" value="DNA/RNA_pol_sf"/>
</dbReference>
<feature type="domain" description="Reverse transcriptase" evidence="1">
    <location>
        <begin position="1"/>
        <end position="196"/>
    </location>
</feature>
<sequence>MDWLIKHNRLHFYQTLYRAHHITIDQFFYLCQTTIDCPKMKPHRKTMAVFQDLSAAFDRVWRQKLVHICYKIGIKANALIWINDFLRDSKFSVRFDGVLSESHKLRPSVPQRSILSPLLFFIYMNTIHPHIHPDTKIACYADDIAVWQSHIDTAVSEEVINATLEGIAAWAEDLKLTINTDKTNYCISSIDRRHRP</sequence>
<dbReference type="SUPFAM" id="SSF56672">
    <property type="entry name" value="DNA/RNA polymerases"/>
    <property type="match status" value="1"/>
</dbReference>
<dbReference type="EMBL" id="BMAW01009183">
    <property type="protein sequence ID" value="GFT12467.1"/>
    <property type="molecule type" value="Genomic_DNA"/>
</dbReference>
<dbReference type="Gene3D" id="3.30.70.270">
    <property type="match status" value="1"/>
</dbReference>
<organism evidence="2 3">
    <name type="scientific">Nephila pilipes</name>
    <name type="common">Giant wood spider</name>
    <name type="synonym">Nephila maculata</name>
    <dbReference type="NCBI Taxonomy" id="299642"/>
    <lineage>
        <taxon>Eukaryota</taxon>
        <taxon>Metazoa</taxon>
        <taxon>Ecdysozoa</taxon>
        <taxon>Arthropoda</taxon>
        <taxon>Chelicerata</taxon>
        <taxon>Arachnida</taxon>
        <taxon>Araneae</taxon>
        <taxon>Araneomorphae</taxon>
        <taxon>Entelegynae</taxon>
        <taxon>Araneoidea</taxon>
        <taxon>Nephilidae</taxon>
        <taxon>Nephila</taxon>
    </lineage>
</organism>
<evidence type="ECO:0000259" key="1">
    <source>
        <dbReference type="PROSITE" id="PS50878"/>
    </source>
</evidence>
<dbReference type="PROSITE" id="PS50878">
    <property type="entry name" value="RT_POL"/>
    <property type="match status" value="1"/>
</dbReference>
<evidence type="ECO:0000313" key="3">
    <source>
        <dbReference type="Proteomes" id="UP000887013"/>
    </source>
</evidence>
<keyword evidence="2" id="KW-0808">Transferase</keyword>
<dbReference type="OrthoDB" id="6436210at2759"/>
<dbReference type="InterPro" id="IPR043128">
    <property type="entry name" value="Rev_trsase/Diguanyl_cyclase"/>
</dbReference>
<dbReference type="GO" id="GO:0003964">
    <property type="term" value="F:RNA-directed DNA polymerase activity"/>
    <property type="evidence" value="ECO:0007669"/>
    <property type="project" value="UniProtKB-KW"/>
</dbReference>
<keyword evidence="2" id="KW-0548">Nucleotidyltransferase</keyword>
<dbReference type="Pfam" id="PF00078">
    <property type="entry name" value="RVT_1"/>
    <property type="match status" value="1"/>
</dbReference>
<keyword evidence="3" id="KW-1185">Reference proteome</keyword>
<keyword evidence="2" id="KW-0695">RNA-directed DNA polymerase</keyword>
<dbReference type="AlphaFoldDB" id="A0A8X6NFI2"/>